<evidence type="ECO:0000313" key="4">
    <source>
        <dbReference type="Proteomes" id="UP001314170"/>
    </source>
</evidence>
<dbReference type="InterPro" id="IPR044552">
    <property type="entry name" value="GLIP1-5/GLL25"/>
</dbReference>
<organism evidence="3 4">
    <name type="scientific">Dovyalis caffra</name>
    <dbReference type="NCBI Taxonomy" id="77055"/>
    <lineage>
        <taxon>Eukaryota</taxon>
        <taxon>Viridiplantae</taxon>
        <taxon>Streptophyta</taxon>
        <taxon>Embryophyta</taxon>
        <taxon>Tracheophyta</taxon>
        <taxon>Spermatophyta</taxon>
        <taxon>Magnoliopsida</taxon>
        <taxon>eudicotyledons</taxon>
        <taxon>Gunneridae</taxon>
        <taxon>Pentapetalae</taxon>
        <taxon>rosids</taxon>
        <taxon>fabids</taxon>
        <taxon>Malpighiales</taxon>
        <taxon>Salicaceae</taxon>
        <taxon>Flacourtieae</taxon>
        <taxon>Dovyalis</taxon>
    </lineage>
</organism>
<dbReference type="InterPro" id="IPR001087">
    <property type="entry name" value="GDSL"/>
</dbReference>
<evidence type="ECO:0000256" key="2">
    <source>
        <dbReference type="ARBA" id="ARBA00022729"/>
    </source>
</evidence>
<keyword evidence="4" id="KW-1185">Reference proteome</keyword>
<accession>A0AAV1RTY2</accession>
<reference evidence="3 4" key="1">
    <citation type="submission" date="2024-01" db="EMBL/GenBank/DDBJ databases">
        <authorList>
            <person name="Waweru B."/>
        </authorList>
    </citation>
    <scope>NUCLEOTIDE SEQUENCE [LARGE SCALE GENOMIC DNA]</scope>
</reference>
<dbReference type="PANTHER" id="PTHR45966:SF40">
    <property type="entry name" value="GDSL ESTERASE_LIPASE 1-LIKE"/>
    <property type="match status" value="1"/>
</dbReference>
<comment type="similarity">
    <text evidence="1">Belongs to the 'GDSL' lipolytic enzyme family.</text>
</comment>
<dbReference type="PANTHER" id="PTHR45966">
    <property type="entry name" value="GDSL-LIKE LIPASE/ACYLHYDROLASE"/>
    <property type="match status" value="1"/>
</dbReference>
<dbReference type="GO" id="GO:0016298">
    <property type="term" value="F:lipase activity"/>
    <property type="evidence" value="ECO:0007669"/>
    <property type="project" value="TreeGrafter"/>
</dbReference>
<proteinExistence type="inferred from homology"/>
<keyword evidence="2" id="KW-0732">Signal</keyword>
<dbReference type="EMBL" id="CAWUPB010001156">
    <property type="protein sequence ID" value="CAK7338923.1"/>
    <property type="molecule type" value="Genomic_DNA"/>
</dbReference>
<dbReference type="InterPro" id="IPR035669">
    <property type="entry name" value="SGNH_plant_lipase-like"/>
</dbReference>
<dbReference type="Gene3D" id="3.40.50.1110">
    <property type="entry name" value="SGNH hydrolase"/>
    <property type="match status" value="1"/>
</dbReference>
<dbReference type="AlphaFoldDB" id="A0AAV1RTY2"/>
<protein>
    <submittedName>
        <fullName evidence="3">Uncharacterized protein</fullName>
    </submittedName>
</protein>
<evidence type="ECO:0000313" key="3">
    <source>
        <dbReference type="EMBL" id="CAK7338923.1"/>
    </source>
</evidence>
<gene>
    <name evidence="3" type="ORF">DCAF_LOCUS13971</name>
</gene>
<name>A0AAV1RTY2_9ROSI</name>
<dbReference type="Proteomes" id="UP001314170">
    <property type="component" value="Unassembled WGS sequence"/>
</dbReference>
<dbReference type="SUPFAM" id="SSF52266">
    <property type="entry name" value="SGNH hydrolase"/>
    <property type="match status" value="1"/>
</dbReference>
<dbReference type="InterPro" id="IPR036514">
    <property type="entry name" value="SGNH_hydro_sf"/>
</dbReference>
<comment type="caution">
    <text evidence="3">The sequence shown here is derived from an EMBL/GenBank/DDBJ whole genome shotgun (WGS) entry which is preliminary data.</text>
</comment>
<dbReference type="CDD" id="cd01837">
    <property type="entry name" value="SGNH_plant_lipase_like"/>
    <property type="match status" value="1"/>
</dbReference>
<evidence type="ECO:0000256" key="1">
    <source>
        <dbReference type="ARBA" id="ARBA00008668"/>
    </source>
</evidence>
<dbReference type="Pfam" id="PF00657">
    <property type="entry name" value="Lipase_GDSL"/>
    <property type="match status" value="1"/>
</dbReference>
<sequence length="297" mass="32932">MHPTGRASDGRLIPDFIAEFAKLPLIPPYLQPGDNHQFINGVNFASGGAGALVQTNQGYVIDLKTQLSNFKNLEKQLRQKLGASEVKTLLTTAVYMFSIGSNDYFVPFTANSTVLKSYSREEYVKMVIGNITTVIQEVYKIGGRKFGLLNLAALGCIPAMRALKLASAGSCGCMDEVTVLAKLHNRAIPKAFKELKSQLKGFTYSIFDFYTVTNERLNNPSKYGFKEVKMACCGSGPYRGSFTCGQKGYQLCDDVSQYLFFDAVHPTEKANHQLAELMWNGSTKFVKPYNLKSLFEK</sequence>